<dbReference type="EnsemblPlants" id="PNT72942">
    <property type="protein sequence ID" value="PNT72942"/>
    <property type="gene ID" value="BRADI_2g51291v3"/>
</dbReference>
<dbReference type="STRING" id="15368.A0A2K2DF87"/>
<dbReference type="FunCoup" id="A0A2K2DF87">
    <property type="interactions" value="491"/>
</dbReference>
<evidence type="ECO:0008006" key="5">
    <source>
        <dbReference type="Google" id="ProtNLM"/>
    </source>
</evidence>
<evidence type="ECO:0000313" key="4">
    <source>
        <dbReference type="Proteomes" id="UP000008810"/>
    </source>
</evidence>
<sequence>MEAGGNFLRRHPRLELALFLSVLGCYIFVGCWMIRGPPEFSATVTSFEGLDRSTSTAGAAAAPTFRVDLRPAAGGAVTVAYDGVPLARAGHGGFCVPARGVVRVLVVATGDGLGLPARLHDSLESRRQRGERVPLDVRLRLDEEHVVPHNWNMPMLLRCAAVLDGRPTEGPSRCSLSVCWSQVSLPWLPFTARLSP</sequence>
<dbReference type="AlphaFoldDB" id="A0A2K2DF87"/>
<gene>
    <name evidence="2" type="ORF">BRADI_2g51291v3</name>
</gene>
<dbReference type="InParanoid" id="A0A2K2DF87"/>
<evidence type="ECO:0000313" key="3">
    <source>
        <dbReference type="EnsemblPlants" id="PNT72942"/>
    </source>
</evidence>
<dbReference type="PANTHER" id="PTHR33994">
    <property type="entry name" value="OS04G0515000 PROTEIN"/>
    <property type="match status" value="1"/>
</dbReference>
<evidence type="ECO:0000313" key="2">
    <source>
        <dbReference type="EMBL" id="PNT72942.1"/>
    </source>
</evidence>
<keyword evidence="1" id="KW-0812">Transmembrane</keyword>
<dbReference type="EMBL" id="CM000881">
    <property type="protein sequence ID" value="PNT72942.1"/>
    <property type="molecule type" value="Genomic_DNA"/>
</dbReference>
<reference evidence="2 3" key="1">
    <citation type="journal article" date="2010" name="Nature">
        <title>Genome sequencing and analysis of the model grass Brachypodium distachyon.</title>
        <authorList>
            <consortium name="International Brachypodium Initiative"/>
        </authorList>
    </citation>
    <scope>NUCLEOTIDE SEQUENCE [LARGE SCALE GENOMIC DNA]</scope>
    <source>
        <strain evidence="2 3">Bd21</strain>
    </source>
</reference>
<organism evidence="2">
    <name type="scientific">Brachypodium distachyon</name>
    <name type="common">Purple false brome</name>
    <name type="synonym">Trachynia distachya</name>
    <dbReference type="NCBI Taxonomy" id="15368"/>
    <lineage>
        <taxon>Eukaryota</taxon>
        <taxon>Viridiplantae</taxon>
        <taxon>Streptophyta</taxon>
        <taxon>Embryophyta</taxon>
        <taxon>Tracheophyta</taxon>
        <taxon>Spermatophyta</taxon>
        <taxon>Magnoliopsida</taxon>
        <taxon>Liliopsida</taxon>
        <taxon>Poales</taxon>
        <taxon>Poaceae</taxon>
        <taxon>BOP clade</taxon>
        <taxon>Pooideae</taxon>
        <taxon>Stipodae</taxon>
        <taxon>Brachypodieae</taxon>
        <taxon>Brachypodium</taxon>
    </lineage>
</organism>
<proteinExistence type="predicted"/>
<dbReference type="OrthoDB" id="681740at2759"/>
<reference evidence="3" key="3">
    <citation type="submission" date="2018-08" db="UniProtKB">
        <authorList>
            <consortium name="EnsemblPlants"/>
        </authorList>
    </citation>
    <scope>IDENTIFICATION</scope>
    <source>
        <strain evidence="3">cv. Bd21</strain>
    </source>
</reference>
<name>A0A2K2DF87_BRADI</name>
<feature type="transmembrane region" description="Helical" evidence="1">
    <location>
        <begin position="16"/>
        <end position="35"/>
    </location>
</feature>
<protein>
    <recommendedName>
        <fullName evidence="5">Late embryogenesis abundant protein LEA-2 subgroup domain-containing protein</fullName>
    </recommendedName>
</protein>
<reference evidence="2" key="2">
    <citation type="submission" date="2017-06" db="EMBL/GenBank/DDBJ databases">
        <title>WGS assembly of Brachypodium distachyon.</title>
        <authorList>
            <consortium name="The International Brachypodium Initiative"/>
            <person name="Lucas S."/>
            <person name="Harmon-Smith M."/>
            <person name="Lail K."/>
            <person name="Tice H."/>
            <person name="Grimwood J."/>
            <person name="Bruce D."/>
            <person name="Barry K."/>
            <person name="Shu S."/>
            <person name="Lindquist E."/>
            <person name="Wang M."/>
            <person name="Pitluck S."/>
            <person name="Vogel J.P."/>
            <person name="Garvin D.F."/>
            <person name="Mockler T.C."/>
            <person name="Schmutz J."/>
            <person name="Rokhsar D."/>
            <person name="Bevan M.W."/>
        </authorList>
    </citation>
    <scope>NUCLEOTIDE SEQUENCE</scope>
    <source>
        <strain evidence="2">Bd21</strain>
    </source>
</reference>
<accession>A0A2K2DF87</accession>
<dbReference type="ExpressionAtlas" id="A0A2K2DF87">
    <property type="expression patterns" value="baseline"/>
</dbReference>
<dbReference type="Gramene" id="PNT72942">
    <property type="protein sequence ID" value="PNT72942"/>
    <property type="gene ID" value="BRADI_2g51291v3"/>
</dbReference>
<evidence type="ECO:0000256" key="1">
    <source>
        <dbReference type="SAM" id="Phobius"/>
    </source>
</evidence>
<dbReference type="Proteomes" id="UP000008810">
    <property type="component" value="Chromosome 2"/>
</dbReference>
<dbReference type="PANTHER" id="PTHR33994:SF22">
    <property type="entry name" value="LATE EMBRYOGENESIS ABUNDANT PROTEIN LEA-2 SUBGROUP DOMAIN-CONTAINING PROTEIN"/>
    <property type="match status" value="1"/>
</dbReference>
<keyword evidence="1" id="KW-0472">Membrane</keyword>
<keyword evidence="4" id="KW-1185">Reference proteome</keyword>
<keyword evidence="1" id="KW-1133">Transmembrane helix</keyword>